<dbReference type="EMBL" id="JBHUFD010000001">
    <property type="protein sequence ID" value="MFD1871206.1"/>
    <property type="molecule type" value="Genomic_DNA"/>
</dbReference>
<evidence type="ECO:0000256" key="1">
    <source>
        <dbReference type="ARBA" id="ARBA00022679"/>
    </source>
</evidence>
<dbReference type="Pfam" id="PF13692">
    <property type="entry name" value="Glyco_trans_1_4"/>
    <property type="match status" value="1"/>
</dbReference>
<feature type="domain" description="Glycosyltransferase subfamily 4-like N-terminal" evidence="2">
    <location>
        <begin position="19"/>
        <end position="175"/>
    </location>
</feature>
<evidence type="ECO:0000313" key="3">
    <source>
        <dbReference type="EMBL" id="MFD1871206.1"/>
    </source>
</evidence>
<dbReference type="Pfam" id="PF13439">
    <property type="entry name" value="Glyco_transf_4"/>
    <property type="match status" value="1"/>
</dbReference>
<accession>A0ABW4QNY1</accession>
<name>A0ABW4QNY1_9BACT</name>
<dbReference type="Gene3D" id="3.40.50.2000">
    <property type="entry name" value="Glycogen Phosphorylase B"/>
    <property type="match status" value="2"/>
</dbReference>
<comment type="caution">
    <text evidence="3">The sequence shown here is derived from an EMBL/GenBank/DDBJ whole genome shotgun (WGS) entry which is preliminary data.</text>
</comment>
<keyword evidence="4" id="KW-1185">Reference proteome</keyword>
<protein>
    <submittedName>
        <fullName evidence="3">Glycosyltransferase</fullName>
        <ecNumber evidence="3">2.4.-.-</ecNumber>
    </submittedName>
</protein>
<sequence>MNIVLFAHPTFLGHQSMPRFAHMLADGMRARGHEVAMWAPQAKLVNLPAPQALKKWLGYLDQYVVFPLEVRKRLRQCPPATIFVFTDQALGPWVPLLSNQARVVHCHDFLAQRSVLGEIPENPGSWTGYQYQAYIRRGYAEGQHFISVSERTKTDLHRFLPVAPVSSEVVYNGLNQAFAPQDVGLMRQTLGQHTGLNLAAGYLLHVGGNHFYKNRGGIVELYNAWRDQSDRALPLLMIGDAPNPALAAIHSSSPYQQDIHFLKGIPDDLVRVAYAGATVFLFPSLAEGFGWPIAEAMASGCPVITTNEAPMTEVAGAAGFLIPRRPPEAAQARAWAREGAATVEQVVSLSTQERQAVVSAGLLNAKRFNTNEALNQIEKIYASILAANGPA</sequence>
<dbReference type="RefSeq" id="WP_382311550.1">
    <property type="nucleotide sequence ID" value="NZ_JBHUFD010000001.1"/>
</dbReference>
<dbReference type="Proteomes" id="UP001597197">
    <property type="component" value="Unassembled WGS sequence"/>
</dbReference>
<dbReference type="InterPro" id="IPR028098">
    <property type="entry name" value="Glyco_trans_4-like_N"/>
</dbReference>
<proteinExistence type="predicted"/>
<reference evidence="4" key="1">
    <citation type="journal article" date="2019" name="Int. J. Syst. Evol. Microbiol.">
        <title>The Global Catalogue of Microorganisms (GCM) 10K type strain sequencing project: providing services to taxonomists for standard genome sequencing and annotation.</title>
        <authorList>
            <consortium name="The Broad Institute Genomics Platform"/>
            <consortium name="The Broad Institute Genome Sequencing Center for Infectious Disease"/>
            <person name="Wu L."/>
            <person name="Ma J."/>
        </authorList>
    </citation>
    <scope>NUCLEOTIDE SEQUENCE [LARGE SCALE GENOMIC DNA]</scope>
    <source>
        <strain evidence="4">CGMCC 1.15795</strain>
    </source>
</reference>
<organism evidence="3 4">
    <name type="scientific">Hymenobacter bucti</name>
    <dbReference type="NCBI Taxonomy" id="1844114"/>
    <lineage>
        <taxon>Bacteria</taxon>
        <taxon>Pseudomonadati</taxon>
        <taxon>Bacteroidota</taxon>
        <taxon>Cytophagia</taxon>
        <taxon>Cytophagales</taxon>
        <taxon>Hymenobacteraceae</taxon>
        <taxon>Hymenobacter</taxon>
    </lineage>
</organism>
<gene>
    <name evidence="3" type="ORF">ACFSDX_02125</name>
</gene>
<dbReference type="PANTHER" id="PTHR46401">
    <property type="entry name" value="GLYCOSYLTRANSFERASE WBBK-RELATED"/>
    <property type="match status" value="1"/>
</dbReference>
<evidence type="ECO:0000313" key="4">
    <source>
        <dbReference type="Proteomes" id="UP001597197"/>
    </source>
</evidence>
<evidence type="ECO:0000259" key="2">
    <source>
        <dbReference type="Pfam" id="PF13439"/>
    </source>
</evidence>
<dbReference type="PANTHER" id="PTHR46401:SF2">
    <property type="entry name" value="GLYCOSYLTRANSFERASE WBBK-RELATED"/>
    <property type="match status" value="1"/>
</dbReference>
<dbReference type="GO" id="GO:0016757">
    <property type="term" value="F:glycosyltransferase activity"/>
    <property type="evidence" value="ECO:0007669"/>
    <property type="project" value="UniProtKB-KW"/>
</dbReference>
<keyword evidence="3" id="KW-0328">Glycosyltransferase</keyword>
<dbReference type="EC" id="2.4.-.-" evidence="3"/>
<keyword evidence="1 3" id="KW-0808">Transferase</keyword>
<dbReference type="SUPFAM" id="SSF53756">
    <property type="entry name" value="UDP-Glycosyltransferase/glycogen phosphorylase"/>
    <property type="match status" value="1"/>
</dbReference>